<dbReference type="PANTHER" id="PTHR43649">
    <property type="entry name" value="ARABINOSE-BINDING PROTEIN-RELATED"/>
    <property type="match status" value="1"/>
</dbReference>
<keyword evidence="4" id="KW-1185">Reference proteome</keyword>
<dbReference type="AlphaFoldDB" id="A0A3D9HSW9"/>
<dbReference type="Gene3D" id="3.40.190.10">
    <property type="entry name" value="Periplasmic binding protein-like II"/>
    <property type="match status" value="2"/>
</dbReference>
<evidence type="ECO:0000313" key="4">
    <source>
        <dbReference type="Proteomes" id="UP000256869"/>
    </source>
</evidence>
<evidence type="ECO:0000256" key="2">
    <source>
        <dbReference type="SAM" id="MobiDB-lite"/>
    </source>
</evidence>
<feature type="region of interest" description="Disordered" evidence="2">
    <location>
        <begin position="16"/>
        <end position="47"/>
    </location>
</feature>
<comment type="caution">
    <text evidence="3">The sequence shown here is derived from an EMBL/GenBank/DDBJ whole genome shotgun (WGS) entry which is preliminary data.</text>
</comment>
<sequence>MAVLMLVAVACSNNNAGNSASSDSPSSSAPASASAAPSESAPAVAEGPLAKYDPPIELTTVRHQNSGVKFMAGEDWDNNIYTRELAVQLGIKLKNNWVVDDLQFPKKLSVSMVAGDLPDFFEVNLQQLQLLVDAGQIADLTEVYDKYASDLTKRSIEESGGVKKDVSSFGGKLMAIPLDGGGRTDAQFLYIRNDWLKKVGLEPPKNMDDVIAIAKAFANDDPDGNGKKDTFGLSLDFNLFNGWSGVDGFFNGYHAYPFNPGGPNSTGLKLVFMKGADGQLAYADIQPEVKTALGKLQELYKAGAINPEFGVINGEKSAEIATSGKVGMTFGATFVPSWPLNDMVANDPNVDWGVYPLVSADDQPVKALSNGIVPTRYMVVNKKSEHPEALIKMLNFYLEVNYGESRDEEYHTHTEGDTVFNTFSYAPVQGGFASTNIDDGQAVIKALDSGDPSALTPTAKVYYDNILKYRGGDRGQWWYEKTFAKGSAYDLLFQYQEGDKFATNEFTGSPTDTMVSKASALRDLQVQTFTRIITGESLDSFDKFVENWKAQGGDAITKEVNDWYAQKHAQ</sequence>
<dbReference type="EMBL" id="QRDY01000033">
    <property type="protein sequence ID" value="RED52608.1"/>
    <property type="molecule type" value="Genomic_DNA"/>
</dbReference>
<keyword evidence="1" id="KW-0732">Signal</keyword>
<feature type="compositionally biased region" description="Low complexity" evidence="2">
    <location>
        <begin position="16"/>
        <end position="45"/>
    </location>
</feature>
<name>A0A3D9HSW9_9BACL</name>
<dbReference type="Proteomes" id="UP000256869">
    <property type="component" value="Unassembled WGS sequence"/>
</dbReference>
<proteinExistence type="predicted"/>
<gene>
    <name evidence="3" type="ORF">DFP95_1336</name>
</gene>
<dbReference type="InterPro" id="IPR050490">
    <property type="entry name" value="Bact_solute-bd_prot1"/>
</dbReference>
<dbReference type="CDD" id="cd13580">
    <property type="entry name" value="PBP2_AlgQ_like_1"/>
    <property type="match status" value="1"/>
</dbReference>
<reference evidence="3 4" key="1">
    <citation type="submission" date="2018-07" db="EMBL/GenBank/DDBJ databases">
        <title>Genomic Encyclopedia of Type Strains, Phase III (KMG-III): the genomes of soil and plant-associated and newly described type strains.</title>
        <authorList>
            <person name="Whitman W."/>
        </authorList>
    </citation>
    <scope>NUCLEOTIDE SEQUENCE [LARGE SCALE GENOMIC DNA]</scope>
    <source>
        <strain evidence="3 4">CECT 8236</strain>
    </source>
</reference>
<evidence type="ECO:0000313" key="3">
    <source>
        <dbReference type="EMBL" id="RED52608.1"/>
    </source>
</evidence>
<organism evidence="3 4">
    <name type="scientific">Cohnella lupini</name>
    <dbReference type="NCBI Taxonomy" id="1294267"/>
    <lineage>
        <taxon>Bacteria</taxon>
        <taxon>Bacillati</taxon>
        <taxon>Bacillota</taxon>
        <taxon>Bacilli</taxon>
        <taxon>Bacillales</taxon>
        <taxon>Paenibacillaceae</taxon>
        <taxon>Cohnella</taxon>
    </lineage>
</organism>
<evidence type="ECO:0000256" key="1">
    <source>
        <dbReference type="ARBA" id="ARBA00022729"/>
    </source>
</evidence>
<protein>
    <submittedName>
        <fullName evidence="3">Putative aldouronate transport system substrate-binding protein</fullName>
    </submittedName>
</protein>
<accession>A0A3D9HSW9</accession>
<dbReference type="SUPFAM" id="SSF53850">
    <property type="entry name" value="Periplasmic binding protein-like II"/>
    <property type="match status" value="1"/>
</dbReference>
<dbReference type="PANTHER" id="PTHR43649:SF33">
    <property type="entry name" value="POLYGALACTURONAN_RHAMNOGALACTURONAN-BINDING PROTEIN YTCQ"/>
    <property type="match status" value="1"/>
</dbReference>